<evidence type="ECO:0008006" key="4">
    <source>
        <dbReference type="Google" id="ProtNLM"/>
    </source>
</evidence>
<feature type="transmembrane region" description="Helical" evidence="1">
    <location>
        <begin position="12"/>
        <end position="29"/>
    </location>
</feature>
<evidence type="ECO:0000313" key="2">
    <source>
        <dbReference type="EMBL" id="MBA9028444.1"/>
    </source>
</evidence>
<dbReference type="EMBL" id="JACJHX010000014">
    <property type="protein sequence ID" value="MBA9028444.1"/>
    <property type="molecule type" value="Genomic_DNA"/>
</dbReference>
<evidence type="ECO:0000313" key="3">
    <source>
        <dbReference type="Proteomes" id="UP000626697"/>
    </source>
</evidence>
<keyword evidence="1" id="KW-1133">Transmembrane helix</keyword>
<gene>
    <name evidence="2" type="ORF">HNP81_003764</name>
</gene>
<evidence type="ECO:0000256" key="1">
    <source>
        <dbReference type="SAM" id="Phobius"/>
    </source>
</evidence>
<comment type="caution">
    <text evidence="2">The sequence shown here is derived from an EMBL/GenBank/DDBJ whole genome shotgun (WGS) entry which is preliminary data.</text>
</comment>
<organism evidence="2 3">
    <name type="scientific">Peribacillus huizhouensis</name>
    <dbReference type="NCBI Taxonomy" id="1501239"/>
    <lineage>
        <taxon>Bacteria</taxon>
        <taxon>Bacillati</taxon>
        <taxon>Bacillota</taxon>
        <taxon>Bacilli</taxon>
        <taxon>Bacillales</taxon>
        <taxon>Bacillaceae</taxon>
        <taxon>Peribacillus</taxon>
    </lineage>
</organism>
<sequence length="178" mass="20814">MKKRSSNRKKVFPLLFILTVIAIILFIPIRQGLVFEFQDTGRILAYIPFSKEDKFKIKYTHSIHLSDVVESYQVTKQGYIQQYELMYEDFAIGMPENASKGEVFEQIDGKYFIKNMNRVFPSFDLRTGQVKANHTVIYKNNEYPLAKSIQPGTWVRIKIEKLNLLQQLKGVNILEQQS</sequence>
<dbReference type="Pfam" id="PF08905">
    <property type="entry name" value="DUF1850"/>
    <property type="match status" value="1"/>
</dbReference>
<name>A0ABR6CTS7_9BACI</name>
<proteinExistence type="predicted"/>
<keyword evidence="1" id="KW-0812">Transmembrane</keyword>
<dbReference type="RefSeq" id="WP_182503548.1">
    <property type="nucleotide sequence ID" value="NZ_JACJHX010000014.1"/>
</dbReference>
<accession>A0ABR6CTS7</accession>
<dbReference type="Proteomes" id="UP000626697">
    <property type="component" value="Unassembled WGS sequence"/>
</dbReference>
<keyword evidence="3" id="KW-1185">Reference proteome</keyword>
<reference evidence="2 3" key="1">
    <citation type="submission" date="2020-08" db="EMBL/GenBank/DDBJ databases">
        <title>Genomic Encyclopedia of Type Strains, Phase IV (KMG-IV): sequencing the most valuable type-strain genomes for metagenomic binning, comparative biology and taxonomic classification.</title>
        <authorList>
            <person name="Goeker M."/>
        </authorList>
    </citation>
    <scope>NUCLEOTIDE SEQUENCE [LARGE SCALE GENOMIC DNA]</scope>
    <source>
        <strain evidence="2 3">DSM 105481</strain>
    </source>
</reference>
<keyword evidence="1" id="KW-0472">Membrane</keyword>
<protein>
    <recommendedName>
        <fullName evidence="4">RocC</fullName>
    </recommendedName>
</protein>
<dbReference type="InterPro" id="IPR015001">
    <property type="entry name" value="DUF1850"/>
</dbReference>